<organism evidence="2 3">
    <name type="scientific">Gymnodinialimonas ceratoperidinii</name>
    <dbReference type="NCBI Taxonomy" id="2856823"/>
    <lineage>
        <taxon>Bacteria</taxon>
        <taxon>Pseudomonadati</taxon>
        <taxon>Pseudomonadota</taxon>
        <taxon>Alphaproteobacteria</taxon>
        <taxon>Rhodobacterales</taxon>
        <taxon>Paracoccaceae</taxon>
        <taxon>Gymnodinialimonas</taxon>
    </lineage>
</organism>
<sequence length="204" mass="22235">MTTASTFWDKAATKYAASKMSDPEGYRATLERTRAHLQPQDHVLEIGCGTASTAIELAPSVAHFTATDISSAMIDIGREKTRAAGVENISLFVREASDVPEGPFDAILAFNLLHLLPNQAETLARVHASLKPDGLFISKTICLAEKWYFRPLIGVMALFGKAPFVTHQRVDELRAAILAAGFEPVEELIQSGAAPRLYLVARRV</sequence>
<dbReference type="CDD" id="cd02440">
    <property type="entry name" value="AdoMet_MTases"/>
    <property type="match status" value="1"/>
</dbReference>
<dbReference type="GO" id="GO:0032259">
    <property type="term" value="P:methylation"/>
    <property type="evidence" value="ECO:0007669"/>
    <property type="project" value="UniProtKB-KW"/>
</dbReference>
<dbReference type="PANTHER" id="PTHR43667:SF2">
    <property type="entry name" value="FATTY ACID C-METHYL TRANSFERASE"/>
    <property type="match status" value="1"/>
</dbReference>
<dbReference type="AlphaFoldDB" id="A0A8F6TSY9"/>
<dbReference type="Proteomes" id="UP000825009">
    <property type="component" value="Chromosome"/>
</dbReference>
<dbReference type="RefSeq" id="WP_219000312.1">
    <property type="nucleotide sequence ID" value="NZ_CP079194.1"/>
</dbReference>
<keyword evidence="2" id="KW-0489">Methyltransferase</keyword>
<accession>A0A8F6TSY9</accession>
<evidence type="ECO:0000259" key="1">
    <source>
        <dbReference type="Pfam" id="PF08242"/>
    </source>
</evidence>
<evidence type="ECO:0000313" key="2">
    <source>
        <dbReference type="EMBL" id="QXT38115.1"/>
    </source>
</evidence>
<proteinExistence type="predicted"/>
<keyword evidence="2" id="KW-0808">Transferase</keyword>
<dbReference type="EMBL" id="CP079194">
    <property type="protein sequence ID" value="QXT38115.1"/>
    <property type="molecule type" value="Genomic_DNA"/>
</dbReference>
<gene>
    <name evidence="2" type="ORF">KYE46_09090</name>
</gene>
<keyword evidence="3" id="KW-1185">Reference proteome</keyword>
<reference evidence="2 3" key="1">
    <citation type="submission" date="2021-07" db="EMBL/GenBank/DDBJ databases">
        <title>A novel Jannaschia species isolated from marine dinoflagellate Ceratoperidinium margalefii.</title>
        <authorList>
            <person name="Jiang Y."/>
            <person name="Li Z."/>
        </authorList>
    </citation>
    <scope>NUCLEOTIDE SEQUENCE [LARGE SCALE GENOMIC DNA]</scope>
    <source>
        <strain evidence="2 3">J12C1-MA-4</strain>
    </source>
</reference>
<dbReference type="InterPro" id="IPR050723">
    <property type="entry name" value="CFA/CMAS"/>
</dbReference>
<dbReference type="InterPro" id="IPR013217">
    <property type="entry name" value="Methyltransf_12"/>
</dbReference>
<dbReference type="PANTHER" id="PTHR43667">
    <property type="entry name" value="CYCLOPROPANE-FATTY-ACYL-PHOSPHOLIPID SYNTHASE"/>
    <property type="match status" value="1"/>
</dbReference>
<name>A0A8F6TSY9_9RHOB</name>
<evidence type="ECO:0000313" key="3">
    <source>
        <dbReference type="Proteomes" id="UP000825009"/>
    </source>
</evidence>
<protein>
    <submittedName>
        <fullName evidence="2">Class I SAM-dependent methyltransferase</fullName>
    </submittedName>
</protein>
<feature type="domain" description="Methyltransferase type 12" evidence="1">
    <location>
        <begin position="44"/>
        <end position="136"/>
    </location>
</feature>
<dbReference type="KEGG" id="gce:KYE46_09090"/>
<dbReference type="Pfam" id="PF08242">
    <property type="entry name" value="Methyltransf_12"/>
    <property type="match status" value="1"/>
</dbReference>
<dbReference type="GO" id="GO:0008168">
    <property type="term" value="F:methyltransferase activity"/>
    <property type="evidence" value="ECO:0007669"/>
    <property type="project" value="UniProtKB-KW"/>
</dbReference>